<dbReference type="GeneID" id="30027789"/>
<protein>
    <submittedName>
        <fullName evidence="1">Uncharacterized protein</fullName>
    </submittedName>
</protein>
<dbReference type="RefSeq" id="XP_018712085.1">
    <property type="nucleotide sequence ID" value="XM_018854813.1"/>
</dbReference>
<reference evidence="1 2" key="1">
    <citation type="submission" date="2016-05" db="EMBL/GenBank/DDBJ databases">
        <title>Comparative genomics of biotechnologically important yeasts.</title>
        <authorList>
            <consortium name="DOE Joint Genome Institute"/>
            <person name="Riley R."/>
            <person name="Haridas S."/>
            <person name="Wolfe K.H."/>
            <person name="Lopes M.R."/>
            <person name="Hittinger C.T."/>
            <person name="Goker M."/>
            <person name="Salamov A."/>
            <person name="Wisecaver J."/>
            <person name="Long T.M."/>
            <person name="Aerts A.L."/>
            <person name="Barry K."/>
            <person name="Choi C."/>
            <person name="Clum A."/>
            <person name="Coughlan A.Y."/>
            <person name="Deshpande S."/>
            <person name="Douglass A.P."/>
            <person name="Hanson S.J."/>
            <person name="Klenk H.-P."/>
            <person name="LaButti K."/>
            <person name="Lapidus A."/>
            <person name="Lindquist E."/>
            <person name="Lipzen A."/>
            <person name="Meier-kolthoff J.P."/>
            <person name="Ohm R.A."/>
            <person name="Otillar R.P."/>
            <person name="Pangilinan J."/>
            <person name="Peng Y."/>
            <person name="Rokas A."/>
            <person name="Rosa C.A."/>
            <person name="Scheuner C."/>
            <person name="Sibirny A.A."/>
            <person name="Slot J.C."/>
            <person name="Stielow J.B."/>
            <person name="Sun H."/>
            <person name="Kurtzman C.P."/>
            <person name="Blackwell M."/>
            <person name="Grigoriev I.V."/>
            <person name="Jeffries T.W."/>
        </authorList>
    </citation>
    <scope>NUCLEOTIDE SEQUENCE [LARGE SCALE GENOMIC DNA]</scope>
    <source>
        <strain evidence="1 2">NRRL YB-4993</strain>
    </source>
</reference>
<keyword evidence="2" id="KW-1185">Reference proteome</keyword>
<comment type="caution">
    <text evidence="1">The sequence shown here is derived from an EMBL/GenBank/DDBJ whole genome shotgun (WGS) entry which is preliminary data.</text>
</comment>
<evidence type="ECO:0000313" key="1">
    <source>
        <dbReference type="EMBL" id="OBA21575.1"/>
    </source>
</evidence>
<dbReference type="Proteomes" id="UP000092555">
    <property type="component" value="Unassembled WGS sequence"/>
</dbReference>
<proteinExistence type="predicted"/>
<dbReference type="EMBL" id="LXTC01000003">
    <property type="protein sequence ID" value="OBA21575.1"/>
    <property type="molecule type" value="Genomic_DNA"/>
</dbReference>
<organism evidence="1 2">
    <name type="scientific">Metschnikowia bicuspidata var. bicuspidata NRRL YB-4993</name>
    <dbReference type="NCBI Taxonomy" id="869754"/>
    <lineage>
        <taxon>Eukaryota</taxon>
        <taxon>Fungi</taxon>
        <taxon>Dikarya</taxon>
        <taxon>Ascomycota</taxon>
        <taxon>Saccharomycotina</taxon>
        <taxon>Pichiomycetes</taxon>
        <taxon>Metschnikowiaceae</taxon>
        <taxon>Metschnikowia</taxon>
    </lineage>
</organism>
<dbReference type="AlphaFoldDB" id="A0A1A0HC60"/>
<gene>
    <name evidence="1" type="ORF">METBIDRAFT_188276</name>
</gene>
<name>A0A1A0HC60_9ASCO</name>
<accession>A0A1A0HC60</accession>
<evidence type="ECO:0000313" key="2">
    <source>
        <dbReference type="Proteomes" id="UP000092555"/>
    </source>
</evidence>
<sequence length="138" mass="15685">MVSQLKTIKNLQIGLCQNQIEIREVLSVGLIESLADSKRELQTKKDILEQEILQKNHIAQTLANREVEANCHAEAILLLKAGIDTARRRREVRFESIDAPEQKLMDDSQKEEELIELAEERCARSEVTISDTDTSSLN</sequence>
<dbReference type="STRING" id="869754.A0A1A0HC60"/>